<evidence type="ECO:0000313" key="4">
    <source>
        <dbReference type="Proteomes" id="UP001141327"/>
    </source>
</evidence>
<name>A0ABQ8U887_9EUKA</name>
<feature type="region of interest" description="Disordered" evidence="1">
    <location>
        <begin position="78"/>
        <end position="100"/>
    </location>
</feature>
<evidence type="ECO:0000313" key="3">
    <source>
        <dbReference type="EMBL" id="KAJ4454066.1"/>
    </source>
</evidence>
<feature type="domain" description="WWE" evidence="2">
    <location>
        <begin position="3"/>
        <end position="93"/>
    </location>
</feature>
<dbReference type="InterPro" id="IPR037197">
    <property type="entry name" value="WWE_dom_sf"/>
</dbReference>
<proteinExistence type="predicted"/>
<gene>
    <name evidence="3" type="ORF">PAPYR_11311</name>
</gene>
<sequence length="173" mass="20065">MSSQQSQIADNQCAFQWFWRGDRNPWEPYQDEHNCRIERAFELFKQGGPSEGDVGDVSRLNDDVMAKYFIDFNTMQQHPKQESDRWRSRAVKREPKRAAQWESLDDASGQWQPMLAAEQAFVSQAYEAYVKGSGPGTGIVMRTPDRPEDYELDLIRSVMRNLTTGTSRPIRRV</sequence>
<dbReference type="PROSITE" id="PS50918">
    <property type="entry name" value="WWE"/>
    <property type="match status" value="1"/>
</dbReference>
<dbReference type="Gene3D" id="3.30.720.50">
    <property type="match status" value="2"/>
</dbReference>
<comment type="caution">
    <text evidence="3">The sequence shown here is derived from an EMBL/GenBank/DDBJ whole genome shotgun (WGS) entry which is preliminary data.</text>
</comment>
<keyword evidence="4" id="KW-1185">Reference proteome</keyword>
<accession>A0ABQ8U887</accession>
<reference evidence="3" key="1">
    <citation type="journal article" date="2022" name="bioRxiv">
        <title>Genomics of Preaxostyla Flagellates Illuminates Evolutionary Transitions and the Path Towards Mitochondrial Loss.</title>
        <authorList>
            <person name="Novak L.V.F."/>
            <person name="Treitli S.C."/>
            <person name="Pyrih J."/>
            <person name="Halakuc P."/>
            <person name="Pipaliya S.V."/>
            <person name="Vacek V."/>
            <person name="Brzon O."/>
            <person name="Soukal P."/>
            <person name="Eme L."/>
            <person name="Dacks J.B."/>
            <person name="Karnkowska A."/>
            <person name="Elias M."/>
            <person name="Hampl V."/>
        </authorList>
    </citation>
    <scope>NUCLEOTIDE SEQUENCE</scope>
    <source>
        <strain evidence="3">RCP-MX</strain>
    </source>
</reference>
<organism evidence="3 4">
    <name type="scientific">Paratrimastix pyriformis</name>
    <dbReference type="NCBI Taxonomy" id="342808"/>
    <lineage>
        <taxon>Eukaryota</taxon>
        <taxon>Metamonada</taxon>
        <taxon>Preaxostyla</taxon>
        <taxon>Paratrimastigidae</taxon>
        <taxon>Paratrimastix</taxon>
    </lineage>
</organism>
<dbReference type="InterPro" id="IPR018123">
    <property type="entry name" value="WWE-dom_subgr"/>
</dbReference>
<dbReference type="EMBL" id="JAPMOS010000188">
    <property type="protein sequence ID" value="KAJ4454066.1"/>
    <property type="molecule type" value="Genomic_DNA"/>
</dbReference>
<feature type="compositionally biased region" description="Basic and acidic residues" evidence="1">
    <location>
        <begin position="79"/>
        <end position="99"/>
    </location>
</feature>
<dbReference type="SMART" id="SM00678">
    <property type="entry name" value="WWE"/>
    <property type="match status" value="1"/>
</dbReference>
<evidence type="ECO:0000259" key="2">
    <source>
        <dbReference type="PROSITE" id="PS50918"/>
    </source>
</evidence>
<dbReference type="InterPro" id="IPR004170">
    <property type="entry name" value="WWE_dom"/>
</dbReference>
<dbReference type="Pfam" id="PF02825">
    <property type="entry name" value="WWE"/>
    <property type="match status" value="1"/>
</dbReference>
<dbReference type="Proteomes" id="UP001141327">
    <property type="component" value="Unassembled WGS sequence"/>
</dbReference>
<dbReference type="SUPFAM" id="SSF117839">
    <property type="entry name" value="WWE domain"/>
    <property type="match status" value="1"/>
</dbReference>
<protein>
    <recommendedName>
        <fullName evidence="2">WWE domain-containing protein</fullName>
    </recommendedName>
</protein>
<evidence type="ECO:0000256" key="1">
    <source>
        <dbReference type="SAM" id="MobiDB-lite"/>
    </source>
</evidence>